<evidence type="ECO:0000259" key="4">
    <source>
        <dbReference type="PROSITE" id="PS50181"/>
    </source>
</evidence>
<feature type="region of interest" description="Disordered" evidence="3">
    <location>
        <begin position="1"/>
        <end position="20"/>
    </location>
</feature>
<dbReference type="Gene3D" id="1.20.1280.50">
    <property type="match status" value="1"/>
</dbReference>
<proteinExistence type="predicted"/>
<feature type="domain" description="F-box" evidence="4">
    <location>
        <begin position="24"/>
        <end position="70"/>
    </location>
</feature>
<dbReference type="SMART" id="SM00256">
    <property type="entry name" value="FBOX"/>
    <property type="match status" value="1"/>
</dbReference>
<accession>A0ABR3Y1H3</accession>
<sequence>MNENNKSWPDGVGCSPERSSPRGLLSLPDLPSELINYILSYLPPSDLVSVSLTNHVLRAHSLADHLWQNLVQSNVPGIKLTTPSPCASFRELFIAHDPRWFLTKYKVWFCDRDLTGKLVIIRYDERRGVIEGYQLLANRPIASTNTSHQSLSEQELVIHEFEPELKLHLDKPVLQMRANSLENAIRATAGRSPAPSIKIPSSTVPWPSRFSPAGEQASTSTGTSVHLNRFSAETPMPLDNRFTDTMFNTFMLARSLPDSLANERRFLPFPYGNIWPPPAVSAQSRVSAGELIGPEDRPSTRAEINEKSFRIRSWIEMRPAGLRGVSMGWIGPSLLGDNDWPSNSAVFGQASRAWLSNYIPGMHPSMSTHIGDQITTYSTLDPELYTPTTDQPWKGIWVGDYSAHGCEFLLITQTHHTPFDEAAFDSTRTEHESATEYEQRKTDAKRYRGRLEAIKLTGDPNVPRGECTFVAEDLGEQGFVTTVDEEPFRGARVVRSKGHVAQTGFVNGKSDSVSHDKEQESWMLTWRDVNRQVHQVSVAPDL</sequence>
<evidence type="ECO:0000256" key="2">
    <source>
        <dbReference type="ARBA" id="ARBA00022786"/>
    </source>
</evidence>
<dbReference type="PANTHER" id="PTHR10706:SF130">
    <property type="entry name" value="F-BOX ONLY PROTEIN 31"/>
    <property type="match status" value="1"/>
</dbReference>
<dbReference type="PROSITE" id="PS50181">
    <property type="entry name" value="FBOX"/>
    <property type="match status" value="1"/>
</dbReference>
<protein>
    <recommendedName>
        <fullName evidence="4">F-box domain-containing protein</fullName>
    </recommendedName>
</protein>
<dbReference type="PANTHER" id="PTHR10706">
    <property type="entry name" value="F-BOX FAMILY PROTEIN"/>
    <property type="match status" value="1"/>
</dbReference>
<keyword evidence="2" id="KW-0833">Ubl conjugation pathway</keyword>
<keyword evidence="6" id="KW-1185">Reference proteome</keyword>
<dbReference type="InterPro" id="IPR036047">
    <property type="entry name" value="F-box-like_dom_sf"/>
</dbReference>
<evidence type="ECO:0000256" key="3">
    <source>
        <dbReference type="SAM" id="MobiDB-lite"/>
    </source>
</evidence>
<comment type="caution">
    <text evidence="5">The sequence shown here is derived from an EMBL/GenBank/DDBJ whole genome shotgun (WGS) entry which is preliminary data.</text>
</comment>
<dbReference type="Pfam" id="PF12937">
    <property type="entry name" value="F-box-like"/>
    <property type="match status" value="1"/>
</dbReference>
<evidence type="ECO:0000256" key="1">
    <source>
        <dbReference type="ARBA" id="ARBA00004906"/>
    </source>
</evidence>
<evidence type="ECO:0000313" key="5">
    <source>
        <dbReference type="EMBL" id="KAL1882137.1"/>
    </source>
</evidence>
<dbReference type="Proteomes" id="UP001583177">
    <property type="component" value="Unassembled WGS sequence"/>
</dbReference>
<dbReference type="SUPFAM" id="SSF81383">
    <property type="entry name" value="F-box domain"/>
    <property type="match status" value="1"/>
</dbReference>
<comment type="pathway">
    <text evidence="1">Protein modification; protein ubiquitination.</text>
</comment>
<dbReference type="InterPro" id="IPR045048">
    <property type="entry name" value="FBXO31/39"/>
</dbReference>
<dbReference type="EMBL" id="JAWRVE010000004">
    <property type="protein sequence ID" value="KAL1882137.1"/>
    <property type="molecule type" value="Genomic_DNA"/>
</dbReference>
<gene>
    <name evidence="5" type="ORF">Daus18300_000622</name>
</gene>
<evidence type="ECO:0000313" key="6">
    <source>
        <dbReference type="Proteomes" id="UP001583177"/>
    </source>
</evidence>
<dbReference type="InterPro" id="IPR001810">
    <property type="entry name" value="F-box_dom"/>
</dbReference>
<organism evidence="5 6">
    <name type="scientific">Diaporthe australafricana</name>
    <dbReference type="NCBI Taxonomy" id="127596"/>
    <lineage>
        <taxon>Eukaryota</taxon>
        <taxon>Fungi</taxon>
        <taxon>Dikarya</taxon>
        <taxon>Ascomycota</taxon>
        <taxon>Pezizomycotina</taxon>
        <taxon>Sordariomycetes</taxon>
        <taxon>Sordariomycetidae</taxon>
        <taxon>Diaporthales</taxon>
        <taxon>Diaporthaceae</taxon>
        <taxon>Diaporthe</taxon>
    </lineage>
</organism>
<name>A0ABR3Y1H3_9PEZI</name>
<reference evidence="5 6" key="1">
    <citation type="journal article" date="2024" name="IMA Fungus">
        <title>IMA Genome - F19 : A genome assembly and annotation guide to empower mycologists, including annotated draft genome sequences of Ceratocystis pirilliformis, Diaporthe australafricana, Fusarium ophioides, Paecilomyces lecythidis, and Sporothrix stenoceras.</title>
        <authorList>
            <person name="Aylward J."/>
            <person name="Wilson A.M."/>
            <person name="Visagie C.M."/>
            <person name="Spraker J."/>
            <person name="Barnes I."/>
            <person name="Buitendag C."/>
            <person name="Ceriani C."/>
            <person name="Del Mar Angel L."/>
            <person name="du Plessis D."/>
            <person name="Fuchs T."/>
            <person name="Gasser K."/>
            <person name="Kramer D."/>
            <person name="Li W."/>
            <person name="Munsamy K."/>
            <person name="Piso A."/>
            <person name="Price J.L."/>
            <person name="Sonnekus B."/>
            <person name="Thomas C."/>
            <person name="van der Nest A."/>
            <person name="van Dijk A."/>
            <person name="van Heerden A."/>
            <person name="van Vuuren N."/>
            <person name="Yilmaz N."/>
            <person name="Duong T.A."/>
            <person name="van der Merwe N.A."/>
            <person name="Wingfield M.J."/>
            <person name="Wingfield B.D."/>
        </authorList>
    </citation>
    <scope>NUCLEOTIDE SEQUENCE [LARGE SCALE GENOMIC DNA]</scope>
    <source>
        <strain evidence="5 6">CMW 18300</strain>
    </source>
</reference>
<dbReference type="Pfam" id="PF12014">
    <property type="entry name" value="Cyclin_D1_bind"/>
    <property type="match status" value="1"/>
</dbReference>